<evidence type="ECO:0000259" key="2">
    <source>
        <dbReference type="Pfam" id="PF03101"/>
    </source>
</evidence>
<keyword evidence="4" id="KW-1185">Reference proteome</keyword>
<evidence type="ECO:0000256" key="1">
    <source>
        <dbReference type="SAM" id="MobiDB-lite"/>
    </source>
</evidence>
<feature type="compositionally biased region" description="Basic residues" evidence="1">
    <location>
        <begin position="411"/>
        <end position="426"/>
    </location>
</feature>
<evidence type="ECO:0000313" key="3">
    <source>
        <dbReference type="EMBL" id="KAK2644776.1"/>
    </source>
</evidence>
<feature type="compositionally biased region" description="Basic and acidic residues" evidence="1">
    <location>
        <begin position="1"/>
        <end position="12"/>
    </location>
</feature>
<gene>
    <name evidence="3" type="ORF">Ddye_019971</name>
</gene>
<accession>A0AAD9WVK7</accession>
<feature type="domain" description="FAR1" evidence="2">
    <location>
        <begin position="169"/>
        <end position="244"/>
    </location>
</feature>
<feature type="compositionally biased region" description="Acidic residues" evidence="1">
    <location>
        <begin position="124"/>
        <end position="141"/>
    </location>
</feature>
<dbReference type="Proteomes" id="UP001280121">
    <property type="component" value="Unassembled WGS sequence"/>
</dbReference>
<comment type="caution">
    <text evidence="3">The sequence shown here is derived from an EMBL/GenBank/DDBJ whole genome shotgun (WGS) entry which is preliminary data.</text>
</comment>
<protein>
    <recommendedName>
        <fullName evidence="2">FAR1 domain-containing protein</fullName>
    </recommendedName>
</protein>
<dbReference type="PANTHER" id="PTHR46328">
    <property type="entry name" value="FAR-RED IMPAIRED RESPONSIVE (FAR1) FAMILY PROTEIN-RELATED"/>
    <property type="match status" value="1"/>
</dbReference>
<organism evidence="3 4">
    <name type="scientific">Dipteronia dyeriana</name>
    <dbReference type="NCBI Taxonomy" id="168575"/>
    <lineage>
        <taxon>Eukaryota</taxon>
        <taxon>Viridiplantae</taxon>
        <taxon>Streptophyta</taxon>
        <taxon>Embryophyta</taxon>
        <taxon>Tracheophyta</taxon>
        <taxon>Spermatophyta</taxon>
        <taxon>Magnoliopsida</taxon>
        <taxon>eudicotyledons</taxon>
        <taxon>Gunneridae</taxon>
        <taxon>Pentapetalae</taxon>
        <taxon>rosids</taxon>
        <taxon>malvids</taxon>
        <taxon>Sapindales</taxon>
        <taxon>Sapindaceae</taxon>
        <taxon>Hippocastanoideae</taxon>
        <taxon>Acereae</taxon>
        <taxon>Dipteronia</taxon>
    </lineage>
</organism>
<dbReference type="Pfam" id="PF03101">
    <property type="entry name" value="FAR1"/>
    <property type="match status" value="1"/>
</dbReference>
<sequence length="461" mass="51868">MPPVREKGKGESITEFPNPEDPERWALFGSRRIWPEREISMTIVGNTFIPKTVNRMGRNRYVRKPNMAALEFVREFYCAMVAGTNVHGGGCTMFPSMTDMGKRVYNELANHRGARLLGDKGDKDDLEDDPNDSDYNAEPDTDAVKDDEGSMMDRMLRAIQDMNLMIMRKDRLCRDTYGLITVRRWVCSKEGYRSKKNIERTDRVRGPRGQTREGCRAALKINVDREKMLWVVIEFGNEHFHKLLSSNHGQFLPSHRHVDDYDIAQVQSLRSVGVKTSQVMFHLLDQSESYADVGQSERTYKTSWTPYVDIADILEVMHGKCPNSMVTDGDRAMSKALIYGSLSFKCSKMSYFAVKSTDGFKAANMAIDKLTIQMHGLLPTSTTTREENADGRRTQSSVQIKDSVIAATKGSIKKNKKSSGKTRKYGKYGQAGHTTKTCCAHVNNNINTMAGNGDGRTGSTS</sequence>
<evidence type="ECO:0000313" key="4">
    <source>
        <dbReference type="Proteomes" id="UP001280121"/>
    </source>
</evidence>
<name>A0AAD9WVK7_9ROSI</name>
<dbReference type="EMBL" id="JANJYI010000006">
    <property type="protein sequence ID" value="KAK2644776.1"/>
    <property type="molecule type" value="Genomic_DNA"/>
</dbReference>
<feature type="region of interest" description="Disordered" evidence="1">
    <location>
        <begin position="116"/>
        <end position="149"/>
    </location>
</feature>
<reference evidence="3" key="1">
    <citation type="journal article" date="2023" name="Plant J.">
        <title>Genome sequences and population genomics provide insights into the demographic history, inbreeding, and mutation load of two 'living fossil' tree species of Dipteronia.</title>
        <authorList>
            <person name="Feng Y."/>
            <person name="Comes H.P."/>
            <person name="Chen J."/>
            <person name="Zhu S."/>
            <person name="Lu R."/>
            <person name="Zhang X."/>
            <person name="Li P."/>
            <person name="Qiu J."/>
            <person name="Olsen K.M."/>
            <person name="Qiu Y."/>
        </authorList>
    </citation>
    <scope>NUCLEOTIDE SEQUENCE</scope>
    <source>
        <strain evidence="3">KIB01</strain>
    </source>
</reference>
<dbReference type="InterPro" id="IPR004330">
    <property type="entry name" value="FAR1_DNA_bnd_dom"/>
</dbReference>
<proteinExistence type="predicted"/>
<feature type="region of interest" description="Disordered" evidence="1">
    <location>
        <begin position="409"/>
        <end position="428"/>
    </location>
</feature>
<dbReference type="AlphaFoldDB" id="A0AAD9WVK7"/>
<feature type="region of interest" description="Disordered" evidence="1">
    <location>
        <begin position="1"/>
        <end position="21"/>
    </location>
</feature>